<accession>A0A7G9W589</accession>
<evidence type="ECO:0000256" key="7">
    <source>
        <dbReference type="RuleBase" id="RU363032"/>
    </source>
</evidence>
<dbReference type="InterPro" id="IPR035906">
    <property type="entry name" value="MetI-like_sf"/>
</dbReference>
<dbReference type="KEGG" id="acae:HYG86_03255"/>
<evidence type="ECO:0000259" key="8">
    <source>
        <dbReference type="PROSITE" id="PS50928"/>
    </source>
</evidence>
<evidence type="ECO:0000256" key="3">
    <source>
        <dbReference type="ARBA" id="ARBA00022475"/>
    </source>
</evidence>
<feature type="transmembrane region" description="Helical" evidence="7">
    <location>
        <begin position="86"/>
        <end position="106"/>
    </location>
</feature>
<evidence type="ECO:0000256" key="4">
    <source>
        <dbReference type="ARBA" id="ARBA00022692"/>
    </source>
</evidence>
<dbReference type="Pfam" id="PF00528">
    <property type="entry name" value="BPD_transp_1"/>
    <property type="match status" value="1"/>
</dbReference>
<dbReference type="CDD" id="cd06261">
    <property type="entry name" value="TM_PBP2"/>
    <property type="match status" value="1"/>
</dbReference>
<feature type="transmembrane region" description="Helical" evidence="7">
    <location>
        <begin position="327"/>
        <end position="347"/>
    </location>
</feature>
<dbReference type="Gene3D" id="1.10.3720.10">
    <property type="entry name" value="MetI-like"/>
    <property type="match status" value="1"/>
</dbReference>
<dbReference type="RefSeq" id="WP_213167514.1">
    <property type="nucleotide sequence ID" value="NZ_CP058559.1"/>
</dbReference>
<dbReference type="PANTHER" id="PTHR43386">
    <property type="entry name" value="OLIGOPEPTIDE TRANSPORT SYSTEM PERMEASE PROTEIN APPC"/>
    <property type="match status" value="1"/>
</dbReference>
<dbReference type="PROSITE" id="PS50928">
    <property type="entry name" value="ABC_TM1"/>
    <property type="match status" value="1"/>
</dbReference>
<dbReference type="PANTHER" id="PTHR43386:SF1">
    <property type="entry name" value="D,D-DIPEPTIDE TRANSPORT SYSTEM PERMEASE PROTEIN DDPC-RELATED"/>
    <property type="match status" value="1"/>
</dbReference>
<sequence length="360" mass="40360">MYLILLPYLLGIVFLTAYFLGGNKLLAYVADFQSAMLLLAICGLVFVLIHYFVKEKINLFKTVRANIGVDRGTITRKSKLFIKKFFSYKAVWIAFIILFIFLSMAIKPGVFLKYEPFERIYRDYVVRSSDFDSTPSRTHPLGVSPAGQDILTNLAFLARSVIETPITAALYSIIIGIALGAMAGHFKGVIDRVLMIIVESILAFAPIMLFMLVLMVFPSKDIRIWMFAIYGGCTLAKIIRGEFFSLREREFVQQAKATGCSEFEIIFGHLLPNSLSSIILQTTNFLSQVIMYDAMLAFLGFGGSGWAQYLGNLFRSYQGYAFRRAPWAVLFSGGFLFALIISINIIGEALRGAMEVKENA</sequence>
<dbReference type="InterPro" id="IPR000515">
    <property type="entry name" value="MetI-like"/>
</dbReference>
<feature type="transmembrane region" description="Helical" evidence="7">
    <location>
        <begin position="35"/>
        <end position="53"/>
    </location>
</feature>
<reference evidence="9 10" key="1">
    <citation type="submission" date="2020-07" db="EMBL/GenBank/DDBJ databases">
        <title>Alkalicella. sp. LB2 genome.</title>
        <authorList>
            <person name="Postec A."/>
            <person name="Quemeneur M."/>
        </authorList>
    </citation>
    <scope>NUCLEOTIDE SEQUENCE [LARGE SCALE GENOMIC DNA]</scope>
    <source>
        <strain evidence="9 10">LB2</strain>
    </source>
</reference>
<feature type="transmembrane region" description="Helical" evidence="7">
    <location>
        <begin position="222"/>
        <end position="239"/>
    </location>
</feature>
<evidence type="ECO:0000313" key="10">
    <source>
        <dbReference type="Proteomes" id="UP000516160"/>
    </source>
</evidence>
<evidence type="ECO:0000256" key="5">
    <source>
        <dbReference type="ARBA" id="ARBA00022989"/>
    </source>
</evidence>
<gene>
    <name evidence="9" type="ORF">HYG86_03255</name>
</gene>
<feature type="transmembrane region" description="Helical" evidence="7">
    <location>
        <begin position="193"/>
        <end position="216"/>
    </location>
</feature>
<keyword evidence="5 7" id="KW-1133">Transmembrane helix</keyword>
<comment type="subcellular location">
    <subcellularLocation>
        <location evidence="1 7">Cell membrane</location>
        <topology evidence="1 7">Multi-pass membrane protein</topology>
    </subcellularLocation>
</comment>
<dbReference type="Proteomes" id="UP000516160">
    <property type="component" value="Chromosome"/>
</dbReference>
<keyword evidence="10" id="KW-1185">Reference proteome</keyword>
<evidence type="ECO:0000256" key="1">
    <source>
        <dbReference type="ARBA" id="ARBA00004651"/>
    </source>
</evidence>
<dbReference type="GO" id="GO:0005886">
    <property type="term" value="C:plasma membrane"/>
    <property type="evidence" value="ECO:0007669"/>
    <property type="project" value="UniProtKB-SubCell"/>
</dbReference>
<feature type="domain" description="ABC transmembrane type-1" evidence="8">
    <location>
        <begin position="158"/>
        <end position="347"/>
    </location>
</feature>
<keyword evidence="4 7" id="KW-0812">Transmembrane</keyword>
<protein>
    <submittedName>
        <fullName evidence="9">ABC transporter permease</fullName>
    </submittedName>
</protein>
<dbReference type="InterPro" id="IPR050366">
    <property type="entry name" value="BP-dependent_transpt_permease"/>
</dbReference>
<organism evidence="9 10">
    <name type="scientific">Alkalicella caledoniensis</name>
    <dbReference type="NCBI Taxonomy" id="2731377"/>
    <lineage>
        <taxon>Bacteria</taxon>
        <taxon>Bacillati</taxon>
        <taxon>Bacillota</taxon>
        <taxon>Clostridia</taxon>
        <taxon>Eubacteriales</taxon>
        <taxon>Proteinivoracaceae</taxon>
        <taxon>Alkalicella</taxon>
    </lineage>
</organism>
<feature type="transmembrane region" description="Helical" evidence="7">
    <location>
        <begin position="289"/>
        <end position="307"/>
    </location>
</feature>
<dbReference type="GO" id="GO:0055085">
    <property type="term" value="P:transmembrane transport"/>
    <property type="evidence" value="ECO:0007669"/>
    <property type="project" value="InterPro"/>
</dbReference>
<keyword evidence="3" id="KW-1003">Cell membrane</keyword>
<keyword evidence="6 7" id="KW-0472">Membrane</keyword>
<keyword evidence="2 7" id="KW-0813">Transport</keyword>
<dbReference type="EMBL" id="CP058559">
    <property type="protein sequence ID" value="QNO13851.1"/>
    <property type="molecule type" value="Genomic_DNA"/>
</dbReference>
<evidence type="ECO:0000256" key="6">
    <source>
        <dbReference type="ARBA" id="ARBA00023136"/>
    </source>
</evidence>
<evidence type="ECO:0000313" key="9">
    <source>
        <dbReference type="EMBL" id="QNO13851.1"/>
    </source>
</evidence>
<feature type="transmembrane region" description="Helical" evidence="7">
    <location>
        <begin position="166"/>
        <end position="186"/>
    </location>
</feature>
<comment type="similarity">
    <text evidence="7">Belongs to the binding-protein-dependent transport system permease family.</text>
</comment>
<name>A0A7G9W589_ALKCA</name>
<proteinExistence type="inferred from homology"/>
<dbReference type="SUPFAM" id="SSF161098">
    <property type="entry name" value="MetI-like"/>
    <property type="match status" value="1"/>
</dbReference>
<evidence type="ECO:0000256" key="2">
    <source>
        <dbReference type="ARBA" id="ARBA00022448"/>
    </source>
</evidence>
<dbReference type="AlphaFoldDB" id="A0A7G9W589"/>